<dbReference type="PRINTS" id="PR00507">
    <property type="entry name" value="N12N6MTFRASE"/>
</dbReference>
<dbReference type="GO" id="GO:0016787">
    <property type="term" value="F:hydrolase activity"/>
    <property type="evidence" value="ECO:0007669"/>
    <property type="project" value="UniProtKB-KW"/>
</dbReference>
<dbReference type="PANTHER" id="PTHR33841:SF1">
    <property type="entry name" value="DNA METHYLTRANSFERASE A"/>
    <property type="match status" value="1"/>
</dbReference>
<evidence type="ECO:0000256" key="6">
    <source>
        <dbReference type="ARBA" id="ARBA00023125"/>
    </source>
</evidence>
<name>A0A517YC41_9BACT</name>
<evidence type="ECO:0000256" key="5">
    <source>
        <dbReference type="ARBA" id="ARBA00022747"/>
    </source>
</evidence>
<dbReference type="RefSeq" id="WP_202921823.1">
    <property type="nucleotide sequence ID" value="NZ_CP036274.1"/>
</dbReference>
<dbReference type="CDD" id="cd02440">
    <property type="entry name" value="AdoMet_MTases"/>
    <property type="match status" value="1"/>
</dbReference>
<dbReference type="InterPro" id="IPR011639">
    <property type="entry name" value="MethylTrfase_TaqI-like_dom"/>
</dbReference>
<dbReference type="GO" id="GO:0003677">
    <property type="term" value="F:DNA binding"/>
    <property type="evidence" value="ECO:0007669"/>
    <property type="project" value="UniProtKB-KW"/>
</dbReference>
<proteinExistence type="predicted"/>
<dbReference type="InterPro" id="IPR050953">
    <property type="entry name" value="N4_N6_ade-DNA_methylase"/>
</dbReference>
<feature type="domain" description="TaqI-like C-terminal specificity" evidence="9">
    <location>
        <begin position="343"/>
        <end position="462"/>
    </location>
</feature>
<dbReference type="InterPro" id="IPR029063">
    <property type="entry name" value="SAM-dependent_MTases_sf"/>
</dbReference>
<evidence type="ECO:0000259" key="8">
    <source>
        <dbReference type="Pfam" id="PF07669"/>
    </source>
</evidence>
<evidence type="ECO:0000256" key="7">
    <source>
        <dbReference type="ARBA" id="ARBA00047942"/>
    </source>
</evidence>
<dbReference type="InterPro" id="IPR002052">
    <property type="entry name" value="DNA_methylase_N6_adenine_CS"/>
</dbReference>
<dbReference type="EMBL" id="CP036274">
    <property type="protein sequence ID" value="QDU27781.1"/>
    <property type="molecule type" value="Genomic_DNA"/>
</dbReference>
<dbReference type="KEGG" id="aagg:ETAA8_28720"/>
<gene>
    <name evidence="10" type="ORF">ETAA8_28720</name>
</gene>
<dbReference type="Pfam" id="PF07669">
    <property type="entry name" value="Eco57I"/>
    <property type="match status" value="1"/>
</dbReference>
<dbReference type="Pfam" id="PF12950">
    <property type="entry name" value="TaqI_C"/>
    <property type="match status" value="1"/>
</dbReference>
<dbReference type="PROSITE" id="PS00092">
    <property type="entry name" value="N6_MTASE"/>
    <property type="match status" value="1"/>
</dbReference>
<dbReference type="EC" id="2.1.1.72" evidence="1"/>
<keyword evidence="4" id="KW-0949">S-adenosyl-L-methionine</keyword>
<keyword evidence="3" id="KW-0808">Transferase</keyword>
<accession>A0A517YC41</accession>
<dbReference type="Proteomes" id="UP000315017">
    <property type="component" value="Chromosome"/>
</dbReference>
<keyword evidence="2" id="KW-0489">Methyltransferase</keyword>
<evidence type="ECO:0000259" key="9">
    <source>
        <dbReference type="Pfam" id="PF12950"/>
    </source>
</evidence>
<evidence type="ECO:0000256" key="1">
    <source>
        <dbReference type="ARBA" id="ARBA00011900"/>
    </source>
</evidence>
<dbReference type="InterPro" id="IPR025931">
    <property type="entry name" value="TaqI_C"/>
</dbReference>
<dbReference type="GO" id="GO:0009007">
    <property type="term" value="F:site-specific DNA-methyltransferase (adenine-specific) activity"/>
    <property type="evidence" value="ECO:0007669"/>
    <property type="project" value="UniProtKB-EC"/>
</dbReference>
<feature type="domain" description="Type II methyltransferase M.TaqI-like" evidence="8">
    <location>
        <begin position="132"/>
        <end position="232"/>
    </location>
</feature>
<keyword evidence="6" id="KW-0238">DNA-binding</keyword>
<organism evidence="10 11">
    <name type="scientific">Anatilimnocola aggregata</name>
    <dbReference type="NCBI Taxonomy" id="2528021"/>
    <lineage>
        <taxon>Bacteria</taxon>
        <taxon>Pseudomonadati</taxon>
        <taxon>Planctomycetota</taxon>
        <taxon>Planctomycetia</taxon>
        <taxon>Pirellulales</taxon>
        <taxon>Pirellulaceae</taxon>
        <taxon>Anatilimnocola</taxon>
    </lineage>
</organism>
<dbReference type="Gene3D" id="3.40.50.150">
    <property type="entry name" value="Vaccinia Virus protein VP39"/>
    <property type="match status" value="1"/>
</dbReference>
<reference evidence="10 11" key="1">
    <citation type="submission" date="2019-02" db="EMBL/GenBank/DDBJ databases">
        <title>Deep-cultivation of Planctomycetes and their phenomic and genomic characterization uncovers novel biology.</title>
        <authorList>
            <person name="Wiegand S."/>
            <person name="Jogler M."/>
            <person name="Boedeker C."/>
            <person name="Pinto D."/>
            <person name="Vollmers J."/>
            <person name="Rivas-Marin E."/>
            <person name="Kohn T."/>
            <person name="Peeters S.H."/>
            <person name="Heuer A."/>
            <person name="Rast P."/>
            <person name="Oberbeckmann S."/>
            <person name="Bunk B."/>
            <person name="Jeske O."/>
            <person name="Meyerdierks A."/>
            <person name="Storesund J.E."/>
            <person name="Kallscheuer N."/>
            <person name="Luecker S."/>
            <person name="Lage O.M."/>
            <person name="Pohl T."/>
            <person name="Merkel B.J."/>
            <person name="Hornburger P."/>
            <person name="Mueller R.-W."/>
            <person name="Bruemmer F."/>
            <person name="Labrenz M."/>
            <person name="Spormann A.M."/>
            <person name="Op den Camp H."/>
            <person name="Overmann J."/>
            <person name="Amann R."/>
            <person name="Jetten M.S.M."/>
            <person name="Mascher T."/>
            <person name="Medema M.H."/>
            <person name="Devos D.P."/>
            <person name="Kaster A.-K."/>
            <person name="Ovreas L."/>
            <person name="Rohde M."/>
            <person name="Galperin M.Y."/>
            <person name="Jogler C."/>
        </authorList>
    </citation>
    <scope>NUCLEOTIDE SEQUENCE [LARGE SCALE GENOMIC DNA]</scope>
    <source>
        <strain evidence="10 11">ETA_A8</strain>
    </source>
</reference>
<sequence length="533" mass="58830">MAGPFSAPEHEPTLSRAARRARGVFYTPVEVAEWITRETLGPLIAEWNGTTIPPKVIDPACGGGVFLTAAARLIKERCDELGISTRAWKEVCGQAIYGCDIDPQAVATAHEQLPDLPPENIRCADSLVEAKWGEFAAVIGNPPYVNIRELARAQSPATVQSLRGRYQTARGNFDLYVLFIERALELLQPGGRLGFIVPNKWGTLDYAAPLRELLLQTTTLEQIVDLSSLRVFPQASTYPQVIVLSKRPAPAKHLIRIGQSSDSLTKGLSTRSISQATLSSRAFVLGSDLRLEERVPTVPLEQVCTLHSGASGYAAEKMARLLFEQERSANCGDDGVDFIVSGNIDRYAIERGNVRFLKKLWMKPRLSLNSPQLSAQKQRLYREPKIVFSGMSRRLEAAYDEQGCALGVQVYAAAEMQIEPFYLLGLLNSKLLSYLFRERFAAKRLAGGYLAINKGQLAQLPIRIVDASDPRALNRQRSISSLAQQLHRAPDLALDQQLDELVYELYEVSAPEREAIETSFASPPAVKRGSRAA</sequence>
<keyword evidence="5" id="KW-0680">Restriction system</keyword>
<dbReference type="GO" id="GO:0032259">
    <property type="term" value="P:methylation"/>
    <property type="evidence" value="ECO:0007669"/>
    <property type="project" value="UniProtKB-KW"/>
</dbReference>
<evidence type="ECO:0000313" key="10">
    <source>
        <dbReference type="EMBL" id="QDU27781.1"/>
    </source>
</evidence>
<keyword evidence="10" id="KW-0378">Hydrolase</keyword>
<evidence type="ECO:0000256" key="4">
    <source>
        <dbReference type="ARBA" id="ARBA00022691"/>
    </source>
</evidence>
<evidence type="ECO:0000313" key="11">
    <source>
        <dbReference type="Proteomes" id="UP000315017"/>
    </source>
</evidence>
<dbReference type="GO" id="GO:0009307">
    <property type="term" value="P:DNA restriction-modification system"/>
    <property type="evidence" value="ECO:0007669"/>
    <property type="project" value="UniProtKB-KW"/>
</dbReference>
<evidence type="ECO:0000256" key="2">
    <source>
        <dbReference type="ARBA" id="ARBA00022603"/>
    </source>
</evidence>
<dbReference type="AlphaFoldDB" id="A0A517YC41"/>
<protein>
    <recommendedName>
        <fullName evidence="1">site-specific DNA-methyltransferase (adenine-specific)</fullName>
        <ecNumber evidence="1">2.1.1.72</ecNumber>
    </recommendedName>
</protein>
<evidence type="ECO:0000256" key="3">
    <source>
        <dbReference type="ARBA" id="ARBA00022679"/>
    </source>
</evidence>
<comment type="catalytic activity">
    <reaction evidence="7">
        <text>a 2'-deoxyadenosine in DNA + S-adenosyl-L-methionine = an N(6)-methyl-2'-deoxyadenosine in DNA + S-adenosyl-L-homocysteine + H(+)</text>
        <dbReference type="Rhea" id="RHEA:15197"/>
        <dbReference type="Rhea" id="RHEA-COMP:12418"/>
        <dbReference type="Rhea" id="RHEA-COMP:12419"/>
        <dbReference type="ChEBI" id="CHEBI:15378"/>
        <dbReference type="ChEBI" id="CHEBI:57856"/>
        <dbReference type="ChEBI" id="CHEBI:59789"/>
        <dbReference type="ChEBI" id="CHEBI:90615"/>
        <dbReference type="ChEBI" id="CHEBI:90616"/>
        <dbReference type="EC" id="2.1.1.72"/>
    </reaction>
</comment>
<keyword evidence="11" id="KW-1185">Reference proteome</keyword>
<dbReference type="PANTHER" id="PTHR33841">
    <property type="entry name" value="DNA METHYLTRANSFERASE YEEA-RELATED"/>
    <property type="match status" value="1"/>
</dbReference>
<dbReference type="SUPFAM" id="SSF53335">
    <property type="entry name" value="S-adenosyl-L-methionine-dependent methyltransferases"/>
    <property type="match status" value="1"/>
</dbReference>